<organism evidence="1 2">
    <name type="scientific">Desulfovibrio gilichinskyi</name>
    <dbReference type="NCBI Taxonomy" id="1519643"/>
    <lineage>
        <taxon>Bacteria</taxon>
        <taxon>Pseudomonadati</taxon>
        <taxon>Thermodesulfobacteriota</taxon>
        <taxon>Desulfovibrionia</taxon>
        <taxon>Desulfovibrionales</taxon>
        <taxon>Desulfovibrionaceae</taxon>
        <taxon>Desulfovibrio</taxon>
    </lineage>
</organism>
<dbReference type="CDD" id="cd14740">
    <property type="entry name" value="PAAR_4"/>
    <property type="match status" value="1"/>
</dbReference>
<sequence>MFALTQGAGMDLGFPDVCLTPAGPVPVPIPYPNMAESATTAPAAYNVLVDCMPTLNQVSLGLVSEGDEPGVEMGVVSHLESGQTEYLVGCITIMADGMPVQRLTSVTGQNCLAVMPNAPGVCICPSQCTVLTLG</sequence>
<dbReference type="Pfam" id="PF13665">
    <property type="entry name" value="Tox-PAAR-like"/>
    <property type="match status" value="1"/>
</dbReference>
<protein>
    <submittedName>
        <fullName evidence="1">Uncharacterized protein</fullName>
    </submittedName>
</protein>
<evidence type="ECO:0000313" key="2">
    <source>
        <dbReference type="Proteomes" id="UP000192906"/>
    </source>
</evidence>
<dbReference type="AlphaFoldDB" id="A0A1X7D607"/>
<dbReference type="STRING" id="1519643.SAMN06295933_1703"/>
<evidence type="ECO:0000313" key="1">
    <source>
        <dbReference type="EMBL" id="SMF09563.1"/>
    </source>
</evidence>
<dbReference type="EMBL" id="FWZU01000002">
    <property type="protein sequence ID" value="SMF09563.1"/>
    <property type="molecule type" value="Genomic_DNA"/>
</dbReference>
<gene>
    <name evidence="1" type="ORF">SAMN06295933_1703</name>
</gene>
<accession>A0A1X7D607</accession>
<dbReference type="OrthoDB" id="5513456at2"/>
<dbReference type="Proteomes" id="UP000192906">
    <property type="component" value="Unassembled WGS sequence"/>
</dbReference>
<dbReference type="RefSeq" id="WP_085101130.1">
    <property type="nucleotide sequence ID" value="NZ_FWZU01000002.1"/>
</dbReference>
<keyword evidence="2" id="KW-1185">Reference proteome</keyword>
<proteinExistence type="predicted"/>
<name>A0A1X7D607_9BACT</name>
<reference evidence="2" key="1">
    <citation type="submission" date="2017-04" db="EMBL/GenBank/DDBJ databases">
        <authorList>
            <person name="Varghese N."/>
            <person name="Submissions S."/>
        </authorList>
    </citation>
    <scope>NUCLEOTIDE SEQUENCE [LARGE SCALE GENOMIC DNA]</scope>
    <source>
        <strain evidence="2">K3S</strain>
    </source>
</reference>